<keyword evidence="11" id="KW-1185">Reference proteome</keyword>
<dbReference type="Gene3D" id="3.40.50.300">
    <property type="entry name" value="P-loop containing nucleotide triphosphate hydrolases"/>
    <property type="match status" value="2"/>
</dbReference>
<dbReference type="STRING" id="1344416.A0A139A3G0"/>
<dbReference type="SMART" id="SM00490">
    <property type="entry name" value="HELICc"/>
    <property type="match status" value="1"/>
</dbReference>
<keyword evidence="2" id="KW-0547">Nucleotide-binding</keyword>
<dbReference type="InterPro" id="IPR048333">
    <property type="entry name" value="HA2_WH"/>
</dbReference>
<dbReference type="GO" id="GO:0003725">
    <property type="term" value="F:double-stranded RNA binding"/>
    <property type="evidence" value="ECO:0007669"/>
    <property type="project" value="TreeGrafter"/>
</dbReference>
<dbReference type="SUPFAM" id="SSF52540">
    <property type="entry name" value="P-loop containing nucleoside triphosphate hydrolases"/>
    <property type="match status" value="1"/>
</dbReference>
<evidence type="ECO:0000256" key="7">
    <source>
        <dbReference type="SAM" id="MobiDB-lite"/>
    </source>
</evidence>
<dbReference type="Proteomes" id="UP000070544">
    <property type="component" value="Unassembled WGS sequence"/>
</dbReference>
<dbReference type="AlphaFoldDB" id="A0A139A3G0"/>
<dbReference type="PROSITE" id="PS51194">
    <property type="entry name" value="HELICASE_CTER"/>
    <property type="match status" value="1"/>
</dbReference>
<dbReference type="GO" id="GO:0005524">
    <property type="term" value="F:ATP binding"/>
    <property type="evidence" value="ECO:0007669"/>
    <property type="project" value="UniProtKB-KW"/>
</dbReference>
<feature type="region of interest" description="Disordered" evidence="7">
    <location>
        <begin position="1"/>
        <end position="71"/>
    </location>
</feature>
<feature type="compositionally biased region" description="Polar residues" evidence="7">
    <location>
        <begin position="34"/>
        <end position="47"/>
    </location>
</feature>
<evidence type="ECO:0000256" key="2">
    <source>
        <dbReference type="ARBA" id="ARBA00022741"/>
    </source>
</evidence>
<dbReference type="PROSITE" id="PS51192">
    <property type="entry name" value="HELICASE_ATP_BIND_1"/>
    <property type="match status" value="1"/>
</dbReference>
<dbReference type="EMBL" id="KQ965803">
    <property type="protein sequence ID" value="KXS11356.1"/>
    <property type="molecule type" value="Genomic_DNA"/>
</dbReference>
<dbReference type="InterPro" id="IPR014001">
    <property type="entry name" value="Helicase_ATP-bd"/>
</dbReference>
<dbReference type="PANTHER" id="PTHR18934">
    <property type="entry name" value="ATP-DEPENDENT RNA HELICASE"/>
    <property type="match status" value="1"/>
</dbReference>
<evidence type="ECO:0000259" key="9">
    <source>
        <dbReference type="PROSITE" id="PS51194"/>
    </source>
</evidence>
<dbReference type="InterPro" id="IPR007502">
    <property type="entry name" value="Helicase-assoc_dom"/>
</dbReference>
<name>A0A139A3G0_GONPJ</name>
<evidence type="ECO:0000256" key="3">
    <source>
        <dbReference type="ARBA" id="ARBA00022801"/>
    </source>
</evidence>
<protein>
    <recommendedName>
        <fullName evidence="1">RNA helicase</fullName>
        <ecNumber evidence="1">3.6.4.13</ecNumber>
    </recommendedName>
</protein>
<evidence type="ECO:0000256" key="5">
    <source>
        <dbReference type="ARBA" id="ARBA00022840"/>
    </source>
</evidence>
<feature type="domain" description="Helicase ATP-binding" evidence="8">
    <location>
        <begin position="95"/>
        <end position="328"/>
    </location>
</feature>
<dbReference type="GO" id="GO:0045943">
    <property type="term" value="P:positive regulation of transcription by RNA polymerase I"/>
    <property type="evidence" value="ECO:0007669"/>
    <property type="project" value="TreeGrafter"/>
</dbReference>
<dbReference type="PANTHER" id="PTHR18934:SF118">
    <property type="entry name" value="ATP-DEPENDENT RNA HELICASE DHX33"/>
    <property type="match status" value="1"/>
</dbReference>
<proteinExistence type="predicted"/>
<feature type="region of interest" description="Disordered" evidence="7">
    <location>
        <begin position="627"/>
        <end position="652"/>
    </location>
</feature>
<dbReference type="CDD" id="cd18791">
    <property type="entry name" value="SF2_C_RHA"/>
    <property type="match status" value="1"/>
</dbReference>
<dbReference type="Pfam" id="PF21010">
    <property type="entry name" value="HA2_C"/>
    <property type="match status" value="1"/>
</dbReference>
<evidence type="ECO:0000313" key="11">
    <source>
        <dbReference type="Proteomes" id="UP000070544"/>
    </source>
</evidence>
<dbReference type="Pfam" id="PF04408">
    <property type="entry name" value="WHD_HA2"/>
    <property type="match status" value="1"/>
</dbReference>
<accession>A0A139A3G0</accession>
<evidence type="ECO:0000256" key="1">
    <source>
        <dbReference type="ARBA" id="ARBA00012552"/>
    </source>
</evidence>
<dbReference type="SMART" id="SM00487">
    <property type="entry name" value="DEXDc"/>
    <property type="match status" value="1"/>
</dbReference>
<sequence>MVDDSPQRTDDRNARNGGGVDQEHRKRQKRHHGQNATNGRSLGSILNQLEHAIGNGHPNGHQNGNGAANGAHGRLTKLLEHRKQLPIWSAKNALISAVESNDAVILIGETGSGKTTQLPQFLHDGRLTTPPPRGANEEEKAFPNFPHVIAVTQPRRIAAITIARRVSEEFCGKTDQIGQEVRYGVPQSVSIPTTFKQVGYSVRFSSAFNPKRTRIKYVTDGMLLRELLADPYLSAYTVVVLDEAHERNVRTDLLFGLIKGIMAVRNKTSQQLQSVDLSSLEGEAKKKAERDALAARILGPLKCVVMSATLDAEFFADYFSTVRDGTTGQSAKVPAPILFIEGRTFPITTYYTTEPQEDYLDAACVTIFQIHRNEPPPPGDILVFLPGQDDIETLEQLVSKYAKDLPPTMSKLLPLPLFASLPANLQTRVFEPAPRGTRKVILSTNIAETSVTIPGVKYVIDTGVEKRKSWDPKIGVEVLAQVSISKASARQRQGRAGREFPGLCYRLYTEETYNSLKDATIPEMKRINLASTILTLKAYGVDDISRFEYLERPSKQQLTRSLESLLALGALDDRGRLTDLGRQMSQLPLEPPLAKVLLMSPQYKCTADIIDLVSMLDADNVFYNPASGRAEGTGGDVDDENRRGSDRGRFAHPSGDHVTLVGVLREYEKVGKEEAGGEKEERRKKLQWCKDNGIDGRSMRHIMEVREQLIKAVSAPPFQMDPTLTVHPTTTPNPAEFLKCLLSGFAQNIAMRQLDSSYRTIVNNVTCAIHPGSTVKGQGREREFPTVVYHELLYTSKQYMRTVSRIDYVWMSETAPQYYGRRQFSS</sequence>
<dbReference type="Pfam" id="PF00271">
    <property type="entry name" value="Helicase_C"/>
    <property type="match status" value="1"/>
</dbReference>
<reference evidence="10 11" key="1">
    <citation type="journal article" date="2015" name="Genome Biol. Evol.">
        <title>Phylogenomic analyses indicate that early fungi evolved digesting cell walls of algal ancestors of land plants.</title>
        <authorList>
            <person name="Chang Y."/>
            <person name="Wang S."/>
            <person name="Sekimoto S."/>
            <person name="Aerts A.L."/>
            <person name="Choi C."/>
            <person name="Clum A."/>
            <person name="LaButti K.M."/>
            <person name="Lindquist E.A."/>
            <person name="Yee Ngan C."/>
            <person name="Ohm R.A."/>
            <person name="Salamov A.A."/>
            <person name="Grigoriev I.V."/>
            <person name="Spatafora J.W."/>
            <person name="Berbee M.L."/>
        </authorList>
    </citation>
    <scope>NUCLEOTIDE SEQUENCE [LARGE SCALE GENOMIC DNA]</scope>
    <source>
        <strain evidence="10 11">JEL478</strain>
    </source>
</reference>
<dbReference type="InterPro" id="IPR001650">
    <property type="entry name" value="Helicase_C-like"/>
</dbReference>
<dbReference type="SMART" id="SM00847">
    <property type="entry name" value="HA2"/>
    <property type="match status" value="1"/>
</dbReference>
<dbReference type="GO" id="GO:0005730">
    <property type="term" value="C:nucleolus"/>
    <property type="evidence" value="ECO:0007669"/>
    <property type="project" value="TreeGrafter"/>
</dbReference>
<keyword evidence="5" id="KW-0067">ATP-binding</keyword>
<evidence type="ECO:0000256" key="6">
    <source>
        <dbReference type="ARBA" id="ARBA00047984"/>
    </source>
</evidence>
<dbReference type="OrthoDB" id="10253254at2759"/>
<keyword evidence="4" id="KW-0347">Helicase</keyword>
<comment type="catalytic activity">
    <reaction evidence="6">
        <text>ATP + H2O = ADP + phosphate + H(+)</text>
        <dbReference type="Rhea" id="RHEA:13065"/>
        <dbReference type="ChEBI" id="CHEBI:15377"/>
        <dbReference type="ChEBI" id="CHEBI:15378"/>
        <dbReference type="ChEBI" id="CHEBI:30616"/>
        <dbReference type="ChEBI" id="CHEBI:43474"/>
        <dbReference type="ChEBI" id="CHEBI:456216"/>
        <dbReference type="EC" id="3.6.4.13"/>
    </reaction>
</comment>
<feature type="compositionally biased region" description="Low complexity" evidence="7">
    <location>
        <begin position="54"/>
        <end position="71"/>
    </location>
</feature>
<dbReference type="EC" id="3.6.4.13" evidence="1"/>
<gene>
    <name evidence="10" type="ORF">M427DRAFT_72979</name>
</gene>
<evidence type="ECO:0000313" key="10">
    <source>
        <dbReference type="EMBL" id="KXS11356.1"/>
    </source>
</evidence>
<feature type="compositionally biased region" description="Basic and acidic residues" evidence="7">
    <location>
        <begin position="1"/>
        <end position="14"/>
    </location>
</feature>
<feature type="compositionally biased region" description="Basic and acidic residues" evidence="7">
    <location>
        <begin position="640"/>
        <end position="649"/>
    </location>
</feature>
<dbReference type="InterPro" id="IPR011709">
    <property type="entry name" value="DEAD-box_helicase_OB_fold"/>
</dbReference>
<dbReference type="GO" id="GO:0003724">
    <property type="term" value="F:RNA helicase activity"/>
    <property type="evidence" value="ECO:0007669"/>
    <property type="project" value="UniProtKB-EC"/>
</dbReference>
<dbReference type="FunFam" id="3.40.50.300:FF:000145">
    <property type="entry name" value="probable ATP-dependent RNA helicase DHX40"/>
    <property type="match status" value="1"/>
</dbReference>
<dbReference type="InterPro" id="IPR027417">
    <property type="entry name" value="P-loop_NTPase"/>
</dbReference>
<dbReference type="Pfam" id="PF07717">
    <property type="entry name" value="OB_NTP_bind"/>
    <property type="match status" value="1"/>
</dbReference>
<feature type="domain" description="Helicase C-terminal" evidence="9">
    <location>
        <begin position="346"/>
        <end position="540"/>
    </location>
</feature>
<keyword evidence="3 10" id="KW-0378">Hydrolase</keyword>
<dbReference type="GO" id="GO:0016787">
    <property type="term" value="F:hydrolase activity"/>
    <property type="evidence" value="ECO:0007669"/>
    <property type="project" value="UniProtKB-KW"/>
</dbReference>
<evidence type="ECO:0000256" key="4">
    <source>
        <dbReference type="ARBA" id="ARBA00022806"/>
    </source>
</evidence>
<dbReference type="Gene3D" id="1.20.120.1080">
    <property type="match status" value="1"/>
</dbReference>
<dbReference type="OMA" id="AVDICHT"/>
<organism evidence="10 11">
    <name type="scientific">Gonapodya prolifera (strain JEL478)</name>
    <name type="common">Monoblepharis prolifera</name>
    <dbReference type="NCBI Taxonomy" id="1344416"/>
    <lineage>
        <taxon>Eukaryota</taxon>
        <taxon>Fungi</taxon>
        <taxon>Fungi incertae sedis</taxon>
        <taxon>Chytridiomycota</taxon>
        <taxon>Chytridiomycota incertae sedis</taxon>
        <taxon>Monoblepharidomycetes</taxon>
        <taxon>Monoblepharidales</taxon>
        <taxon>Gonapodyaceae</taxon>
        <taxon>Gonapodya</taxon>
    </lineage>
</organism>
<evidence type="ECO:0000259" key="8">
    <source>
        <dbReference type="PROSITE" id="PS51192"/>
    </source>
</evidence>